<dbReference type="SMART" id="SM00382">
    <property type="entry name" value="AAA"/>
    <property type="match status" value="1"/>
</dbReference>
<dbReference type="PANTHER" id="PTHR43394">
    <property type="entry name" value="ATP-DEPENDENT PERMEASE MDL1, MITOCHONDRIAL"/>
    <property type="match status" value="1"/>
</dbReference>
<accession>A0A1D7QMV3</accession>
<evidence type="ECO:0000256" key="8">
    <source>
        <dbReference type="SAM" id="Phobius"/>
    </source>
</evidence>
<dbReference type="GO" id="GO:0016887">
    <property type="term" value="F:ATP hydrolysis activity"/>
    <property type="evidence" value="ECO:0007669"/>
    <property type="project" value="InterPro"/>
</dbReference>
<dbReference type="Gene3D" id="3.90.70.10">
    <property type="entry name" value="Cysteine proteinases"/>
    <property type="match status" value="1"/>
</dbReference>
<feature type="domain" description="ABC transporter" evidence="9">
    <location>
        <begin position="491"/>
        <end position="727"/>
    </location>
</feature>
<keyword evidence="3" id="KW-0547">Nucleotide-binding</keyword>
<dbReference type="Pfam" id="PF00664">
    <property type="entry name" value="ABC_membrane"/>
    <property type="match status" value="1"/>
</dbReference>
<reference evidence="12 13" key="1">
    <citation type="submission" date="2016-08" db="EMBL/GenBank/DDBJ databases">
        <authorList>
            <person name="Seilhamer J.J."/>
        </authorList>
    </citation>
    <scope>NUCLEOTIDE SEQUENCE [LARGE SCALE GENOMIC DNA]</scope>
    <source>
        <strain evidence="12 13">DX4</strain>
    </source>
</reference>
<dbReference type="CDD" id="cd18571">
    <property type="entry name" value="ABC_6TM_peptidase_like"/>
    <property type="match status" value="1"/>
</dbReference>
<feature type="domain" description="Peptidase C39" evidence="11">
    <location>
        <begin position="9"/>
        <end position="129"/>
    </location>
</feature>
<dbReference type="GO" id="GO:0005524">
    <property type="term" value="F:ATP binding"/>
    <property type="evidence" value="ECO:0007669"/>
    <property type="project" value="UniProtKB-KW"/>
</dbReference>
<dbReference type="GO" id="GO:0006508">
    <property type="term" value="P:proteolysis"/>
    <property type="evidence" value="ECO:0007669"/>
    <property type="project" value="InterPro"/>
</dbReference>
<feature type="transmembrane region" description="Helical" evidence="8">
    <location>
        <begin position="237"/>
        <end position="256"/>
    </location>
</feature>
<evidence type="ECO:0000256" key="6">
    <source>
        <dbReference type="ARBA" id="ARBA00022989"/>
    </source>
</evidence>
<dbReference type="GO" id="GO:0008233">
    <property type="term" value="F:peptidase activity"/>
    <property type="evidence" value="ECO:0007669"/>
    <property type="project" value="InterPro"/>
</dbReference>
<dbReference type="OrthoDB" id="9760358at2"/>
<dbReference type="SUPFAM" id="SSF52540">
    <property type="entry name" value="P-loop containing nucleoside triphosphate hydrolases"/>
    <property type="match status" value="1"/>
</dbReference>
<dbReference type="SUPFAM" id="SSF90123">
    <property type="entry name" value="ABC transporter transmembrane region"/>
    <property type="match status" value="1"/>
</dbReference>
<dbReference type="PANTHER" id="PTHR43394:SF1">
    <property type="entry name" value="ATP-BINDING CASSETTE SUB-FAMILY B MEMBER 10, MITOCHONDRIAL"/>
    <property type="match status" value="1"/>
</dbReference>
<dbReference type="InterPro" id="IPR003439">
    <property type="entry name" value="ABC_transporter-like_ATP-bd"/>
</dbReference>
<dbReference type="CDD" id="cd02418">
    <property type="entry name" value="Peptidase_C39B"/>
    <property type="match status" value="1"/>
</dbReference>
<dbReference type="InterPro" id="IPR003593">
    <property type="entry name" value="AAA+_ATPase"/>
</dbReference>
<dbReference type="KEGG" id="psty:BFS30_24215"/>
<dbReference type="RefSeq" id="WP_069381653.1">
    <property type="nucleotide sequence ID" value="NZ_CP017141.1"/>
</dbReference>
<dbReference type="PROSITE" id="PS50893">
    <property type="entry name" value="ABC_TRANSPORTER_2"/>
    <property type="match status" value="1"/>
</dbReference>
<evidence type="ECO:0000313" key="12">
    <source>
        <dbReference type="EMBL" id="AOM79991.1"/>
    </source>
</evidence>
<keyword evidence="4" id="KW-0378">Hydrolase</keyword>
<dbReference type="PROSITE" id="PS50929">
    <property type="entry name" value="ABC_TM1F"/>
    <property type="match status" value="1"/>
</dbReference>
<evidence type="ECO:0000256" key="7">
    <source>
        <dbReference type="ARBA" id="ARBA00023136"/>
    </source>
</evidence>
<feature type="transmembrane region" description="Helical" evidence="8">
    <location>
        <begin position="210"/>
        <end position="231"/>
    </location>
</feature>
<keyword evidence="7 8" id="KW-0472">Membrane</keyword>
<keyword evidence="2 8" id="KW-0812">Transmembrane</keyword>
<dbReference type="InterPro" id="IPR039421">
    <property type="entry name" value="Type_1_exporter"/>
</dbReference>
<dbReference type="Pfam" id="PF03412">
    <property type="entry name" value="Peptidase_C39"/>
    <property type="match status" value="1"/>
</dbReference>
<evidence type="ECO:0000259" key="11">
    <source>
        <dbReference type="PROSITE" id="PS50990"/>
    </source>
</evidence>
<organism evidence="12 13">
    <name type="scientific">Pedobacter steynii</name>
    <dbReference type="NCBI Taxonomy" id="430522"/>
    <lineage>
        <taxon>Bacteria</taxon>
        <taxon>Pseudomonadati</taxon>
        <taxon>Bacteroidota</taxon>
        <taxon>Sphingobacteriia</taxon>
        <taxon>Sphingobacteriales</taxon>
        <taxon>Sphingobacteriaceae</taxon>
        <taxon>Pedobacter</taxon>
    </lineage>
</organism>
<dbReference type="InterPro" id="IPR027417">
    <property type="entry name" value="P-loop_NTPase"/>
</dbReference>
<dbReference type="PROSITE" id="PS00211">
    <property type="entry name" value="ABC_TRANSPORTER_1"/>
    <property type="match status" value="1"/>
</dbReference>
<evidence type="ECO:0000256" key="4">
    <source>
        <dbReference type="ARBA" id="ARBA00022801"/>
    </source>
</evidence>
<evidence type="ECO:0000259" key="9">
    <source>
        <dbReference type="PROSITE" id="PS50893"/>
    </source>
</evidence>
<dbReference type="PROSITE" id="PS50990">
    <property type="entry name" value="PEPTIDASE_C39"/>
    <property type="match status" value="1"/>
</dbReference>
<keyword evidence="13" id="KW-1185">Reference proteome</keyword>
<keyword evidence="6 8" id="KW-1133">Transmembrane helix</keyword>
<evidence type="ECO:0000256" key="2">
    <source>
        <dbReference type="ARBA" id="ARBA00022692"/>
    </source>
</evidence>
<comment type="subcellular location">
    <subcellularLocation>
        <location evidence="1">Cell membrane</location>
        <topology evidence="1">Multi-pass membrane protein</topology>
    </subcellularLocation>
</comment>
<proteinExistence type="predicted"/>
<dbReference type="InterPro" id="IPR036640">
    <property type="entry name" value="ABC1_TM_sf"/>
</dbReference>
<dbReference type="GO" id="GO:0015421">
    <property type="term" value="F:ABC-type oligopeptide transporter activity"/>
    <property type="evidence" value="ECO:0007669"/>
    <property type="project" value="TreeGrafter"/>
</dbReference>
<evidence type="ECO:0000256" key="5">
    <source>
        <dbReference type="ARBA" id="ARBA00022840"/>
    </source>
</evidence>
<dbReference type="InterPro" id="IPR011527">
    <property type="entry name" value="ABC1_TM_dom"/>
</dbReference>
<dbReference type="Pfam" id="PF00005">
    <property type="entry name" value="ABC_tran"/>
    <property type="match status" value="1"/>
</dbReference>
<dbReference type="GO" id="GO:0005886">
    <property type="term" value="C:plasma membrane"/>
    <property type="evidence" value="ECO:0007669"/>
    <property type="project" value="UniProtKB-SubCell"/>
</dbReference>
<dbReference type="Gene3D" id="3.40.50.300">
    <property type="entry name" value="P-loop containing nucleotide triphosphate hydrolases"/>
    <property type="match status" value="1"/>
</dbReference>
<dbReference type="InterPro" id="IPR005074">
    <property type="entry name" value="Peptidase_C39"/>
</dbReference>
<dbReference type="InterPro" id="IPR017871">
    <property type="entry name" value="ABC_transporter-like_CS"/>
</dbReference>
<name>A0A1D7QMV3_9SPHI</name>
<evidence type="ECO:0000259" key="10">
    <source>
        <dbReference type="PROSITE" id="PS50929"/>
    </source>
</evidence>
<keyword evidence="5 12" id="KW-0067">ATP-binding</keyword>
<feature type="domain" description="ABC transmembrane type-1" evidence="10">
    <location>
        <begin position="180"/>
        <end position="459"/>
    </location>
</feature>
<sequence length="733" mass="82572">MANFPHFSQYDSIDCGPSCLQIITAHYGRKYPLGLLRNLCNVGREGVSVLGITTGAEKLGLSTTAIKISFETLQKKATLPCIVHWQQNHFLVVYRITEKYVFLSDPGSSKQKISLSEFKKNWISDTIDNEEVGVAILLEVLPSFKTIEPESWNKSESDKSQGLYYFFQHLFKYRKILLQIILGLFAGTALSLILPFFTQGIIDTGIKAKDVDFVILLALGQLAIYAGQLTIEFIQSWLLLYIGARINVTMVSEFLTKIMRMPIKYFDTKLSGDLLQRIDDHKRIEKFLTSKTLGLVFQAIIFIAFISVLAYYNAVISVIYLAGSTLFIGWVIIFLKKRKILDFKRFIELSKNQSKQIEIINGMQDIKLHNAEKQKRWEWQEIQARLFKLNLKFVSLEQYQRLGARLINNIKNIIITVIAARAVISGDLTLGQLIAIQYIIGELNAPLNSAIDFIQSYQEAKISLDRIGEMKIAPLTAVIPAFANDLPQGSITLKNVSFKYDGTHHFKVLDGIDLKIPEGKTTAIVGLSGSGKTTLIKLLMKFYEPSSGLISLGDYDLRGIDEQQWREKCGSVLQDGYIFSDSIARNIALGDDKIDQRRLLAAAKTANVLEFTTNLPLGFNTKIGPEGMGISQGQRQRILIARAVYKSPEYLFFDEATNALDANNEKVIIKNLNDFFQGRTVVVVAHRLSTVRNADLIYVLDKGKIIESGNHQQLVDHYGAYYTLIKNQLELGN</sequence>
<evidence type="ECO:0000256" key="3">
    <source>
        <dbReference type="ARBA" id="ARBA00022741"/>
    </source>
</evidence>
<feature type="transmembrane region" description="Helical" evidence="8">
    <location>
        <begin position="292"/>
        <end position="312"/>
    </location>
</feature>
<protein>
    <submittedName>
        <fullName evidence="12">ABC transporter ATP-binding protein</fullName>
    </submittedName>
</protein>
<dbReference type="FunFam" id="3.40.50.300:FF:000218">
    <property type="entry name" value="Multidrug ABC transporter ATP-binding protein"/>
    <property type="match status" value="1"/>
</dbReference>
<dbReference type="EMBL" id="CP017141">
    <property type="protein sequence ID" value="AOM79991.1"/>
    <property type="molecule type" value="Genomic_DNA"/>
</dbReference>
<dbReference type="AlphaFoldDB" id="A0A1D7QMV3"/>
<gene>
    <name evidence="12" type="ORF">BFS30_24215</name>
</gene>
<evidence type="ECO:0000313" key="13">
    <source>
        <dbReference type="Proteomes" id="UP000094313"/>
    </source>
</evidence>
<evidence type="ECO:0000256" key="1">
    <source>
        <dbReference type="ARBA" id="ARBA00004651"/>
    </source>
</evidence>
<dbReference type="Proteomes" id="UP000094313">
    <property type="component" value="Chromosome"/>
</dbReference>
<feature type="transmembrane region" description="Helical" evidence="8">
    <location>
        <begin position="318"/>
        <end position="335"/>
    </location>
</feature>
<feature type="transmembrane region" description="Helical" evidence="8">
    <location>
        <begin position="176"/>
        <end position="198"/>
    </location>
</feature>
<dbReference type="Gene3D" id="1.20.1560.10">
    <property type="entry name" value="ABC transporter type 1, transmembrane domain"/>
    <property type="match status" value="1"/>
</dbReference>